<proteinExistence type="predicted"/>
<dbReference type="EMBL" id="ONZQ02000001">
    <property type="protein sequence ID" value="SPN97406.1"/>
    <property type="molecule type" value="Genomic_DNA"/>
</dbReference>
<keyword evidence="3 7" id="KW-0812">Transmembrane</keyword>
<evidence type="ECO:0000256" key="1">
    <source>
        <dbReference type="ARBA" id="ARBA00004141"/>
    </source>
</evidence>
<evidence type="ECO:0000256" key="3">
    <source>
        <dbReference type="ARBA" id="ARBA00022692"/>
    </source>
</evidence>
<feature type="region of interest" description="Disordered" evidence="6">
    <location>
        <begin position="1"/>
        <end position="94"/>
    </location>
</feature>
<dbReference type="GO" id="GO:0010509">
    <property type="term" value="P:intracellular polyamine homeostasis"/>
    <property type="evidence" value="ECO:0007669"/>
    <property type="project" value="TreeGrafter"/>
</dbReference>
<dbReference type="FunFam" id="1.20.1250.20:FF:000172">
    <property type="entry name" value="MFS multidrug resistance transporter"/>
    <property type="match status" value="1"/>
</dbReference>
<name>A0AAE8SR64_9PEZI</name>
<protein>
    <submittedName>
        <fullName evidence="9">Related to dityrosine transporter</fullName>
    </submittedName>
</protein>
<feature type="compositionally biased region" description="Polar residues" evidence="6">
    <location>
        <begin position="84"/>
        <end position="93"/>
    </location>
</feature>
<keyword evidence="10" id="KW-1185">Reference proteome</keyword>
<keyword evidence="4 7" id="KW-1133">Transmembrane helix</keyword>
<accession>A0AAE8SR64</accession>
<dbReference type="AlphaFoldDB" id="A0AAE8SR64"/>
<dbReference type="GO" id="GO:0015203">
    <property type="term" value="F:polyamine transmembrane transporter activity"/>
    <property type="evidence" value="ECO:0007669"/>
    <property type="project" value="TreeGrafter"/>
</dbReference>
<evidence type="ECO:0000313" key="9">
    <source>
        <dbReference type="EMBL" id="SPN97406.1"/>
    </source>
</evidence>
<feature type="transmembrane region" description="Helical" evidence="7">
    <location>
        <begin position="479"/>
        <end position="500"/>
    </location>
</feature>
<feature type="transmembrane region" description="Helical" evidence="7">
    <location>
        <begin position="257"/>
        <end position="279"/>
    </location>
</feature>
<dbReference type="Proteomes" id="UP001187682">
    <property type="component" value="Unassembled WGS sequence"/>
</dbReference>
<organism evidence="9 10">
    <name type="scientific">Cephalotrichum gorgonifer</name>
    <dbReference type="NCBI Taxonomy" id="2041049"/>
    <lineage>
        <taxon>Eukaryota</taxon>
        <taxon>Fungi</taxon>
        <taxon>Dikarya</taxon>
        <taxon>Ascomycota</taxon>
        <taxon>Pezizomycotina</taxon>
        <taxon>Sordariomycetes</taxon>
        <taxon>Hypocreomycetidae</taxon>
        <taxon>Microascales</taxon>
        <taxon>Microascaceae</taxon>
        <taxon>Cephalotrichum</taxon>
    </lineage>
</organism>
<evidence type="ECO:0000259" key="8">
    <source>
        <dbReference type="PROSITE" id="PS50850"/>
    </source>
</evidence>
<dbReference type="SUPFAM" id="SSF103473">
    <property type="entry name" value="MFS general substrate transporter"/>
    <property type="match status" value="1"/>
</dbReference>
<evidence type="ECO:0000256" key="5">
    <source>
        <dbReference type="ARBA" id="ARBA00023136"/>
    </source>
</evidence>
<feature type="transmembrane region" description="Helical" evidence="7">
    <location>
        <begin position="348"/>
        <end position="373"/>
    </location>
</feature>
<feature type="compositionally biased region" description="Basic and acidic residues" evidence="6">
    <location>
        <begin position="1"/>
        <end position="17"/>
    </location>
</feature>
<feature type="transmembrane region" description="Helical" evidence="7">
    <location>
        <begin position="455"/>
        <end position="473"/>
    </location>
</feature>
<gene>
    <name evidence="9" type="ORF">DNG_00920</name>
</gene>
<feature type="transmembrane region" description="Helical" evidence="7">
    <location>
        <begin position="195"/>
        <end position="221"/>
    </location>
</feature>
<dbReference type="Gene3D" id="1.20.1250.20">
    <property type="entry name" value="MFS general substrate transporter like domains"/>
    <property type="match status" value="1"/>
</dbReference>
<feature type="compositionally biased region" description="Basic and acidic residues" evidence="6">
    <location>
        <begin position="41"/>
        <end position="72"/>
    </location>
</feature>
<reference evidence="9" key="1">
    <citation type="submission" date="2018-03" db="EMBL/GenBank/DDBJ databases">
        <authorList>
            <person name="Guldener U."/>
        </authorList>
    </citation>
    <scope>NUCLEOTIDE SEQUENCE</scope>
</reference>
<keyword evidence="5 7" id="KW-0472">Membrane</keyword>
<feature type="transmembrane region" description="Helical" evidence="7">
    <location>
        <begin position="547"/>
        <end position="568"/>
    </location>
</feature>
<evidence type="ECO:0000256" key="4">
    <source>
        <dbReference type="ARBA" id="ARBA00022989"/>
    </source>
</evidence>
<dbReference type="InterPro" id="IPR036259">
    <property type="entry name" value="MFS_trans_sf"/>
</dbReference>
<dbReference type="CDD" id="cd17323">
    <property type="entry name" value="MFS_Tpo1_MDR_like"/>
    <property type="match status" value="1"/>
</dbReference>
<feature type="transmembrane region" description="Helical" evidence="7">
    <location>
        <begin position="227"/>
        <end position="245"/>
    </location>
</feature>
<evidence type="ECO:0000313" key="10">
    <source>
        <dbReference type="Proteomes" id="UP001187682"/>
    </source>
</evidence>
<dbReference type="PROSITE" id="PS50850">
    <property type="entry name" value="MFS"/>
    <property type="match status" value="1"/>
</dbReference>
<sequence>MSGSLDEKSKRPPHEVADPDITDETGEKAVSVPENEPDIDAAPRSEKAVEEEGRKEEDVEAEHDLSEADSHSHHSGQSDEEPISRTSTAQSRALSIVPRSRRRGLFARLAVVPEVDRPYDYKNSTKWIITLVIALAGAAAPFGSSIFYPALTQLTEDLNTTPAITNLSIAMYMLSMSIFPLWWATCSQEFGRRTIYIISFTLFVVFSVLSAVSTSISMLIVMRLLGGGASASVQAVGAGTISDIWEVHERGRAMGFFYLGPLLGPLLAPFIGGALAQGFGWRSTMWLLAAYGGVMVVAIVFVLPETLANRDGPAARAARRLGRTATSASAASSLSVRARDSAAFVRRIVLSPLGVIAMLRFPAVLLTVFWASITFGSLYVLNISLQAGYSNPPYSFSIIVVGVFYIPPSLGYGLSSAFGGRWIDRIMIRQAEKAGRYDESGKLVFLPEDRFAENAWIAGTVYPLALIFYGWTIQKGLHWAVPAVGTFLFGLASMLVFSLSTTALTEFMPGRGAEGVAVNNFVRNIFSCIGAIVAEPIISALGHGWTFTILGLATLVLSLLTVCMVKMFGKRWRKSMDEALSRNVQR</sequence>
<dbReference type="PANTHER" id="PTHR23502:SF5">
    <property type="entry name" value="QUINIDINE RESISTANCE PROTEIN 3"/>
    <property type="match status" value="1"/>
</dbReference>
<dbReference type="InterPro" id="IPR011701">
    <property type="entry name" value="MFS"/>
</dbReference>
<dbReference type="PANTHER" id="PTHR23502">
    <property type="entry name" value="MAJOR FACILITATOR SUPERFAMILY"/>
    <property type="match status" value="1"/>
</dbReference>
<feature type="transmembrane region" description="Helical" evidence="7">
    <location>
        <begin position="127"/>
        <end position="151"/>
    </location>
</feature>
<evidence type="ECO:0000256" key="2">
    <source>
        <dbReference type="ARBA" id="ARBA00022448"/>
    </source>
</evidence>
<evidence type="ECO:0000256" key="7">
    <source>
        <dbReference type="SAM" id="Phobius"/>
    </source>
</evidence>
<feature type="transmembrane region" description="Helical" evidence="7">
    <location>
        <begin position="163"/>
        <end position="183"/>
    </location>
</feature>
<evidence type="ECO:0000256" key="6">
    <source>
        <dbReference type="SAM" id="MobiDB-lite"/>
    </source>
</evidence>
<feature type="transmembrane region" description="Helical" evidence="7">
    <location>
        <begin position="393"/>
        <end position="419"/>
    </location>
</feature>
<dbReference type="Pfam" id="PF07690">
    <property type="entry name" value="MFS_1"/>
    <property type="match status" value="1"/>
</dbReference>
<comment type="caution">
    <text evidence="9">The sequence shown here is derived from an EMBL/GenBank/DDBJ whole genome shotgun (WGS) entry which is preliminary data.</text>
</comment>
<feature type="transmembrane region" description="Helical" evidence="7">
    <location>
        <begin position="521"/>
        <end position="541"/>
    </location>
</feature>
<comment type="subcellular location">
    <subcellularLocation>
        <location evidence="1">Membrane</location>
        <topology evidence="1">Multi-pass membrane protein</topology>
    </subcellularLocation>
</comment>
<feature type="transmembrane region" description="Helical" evidence="7">
    <location>
        <begin position="285"/>
        <end position="303"/>
    </location>
</feature>
<feature type="domain" description="Major facilitator superfamily (MFS) profile" evidence="8">
    <location>
        <begin position="129"/>
        <end position="569"/>
    </location>
</feature>
<keyword evidence="2" id="KW-0813">Transport</keyword>
<dbReference type="InterPro" id="IPR020846">
    <property type="entry name" value="MFS_dom"/>
</dbReference>
<dbReference type="GO" id="GO:0005886">
    <property type="term" value="C:plasma membrane"/>
    <property type="evidence" value="ECO:0007669"/>
    <property type="project" value="TreeGrafter"/>
</dbReference>